<evidence type="ECO:0000259" key="1">
    <source>
        <dbReference type="PROSITE" id="PS51186"/>
    </source>
</evidence>
<dbReference type="PROSITE" id="PS51186">
    <property type="entry name" value="GNAT"/>
    <property type="match status" value="1"/>
</dbReference>
<dbReference type="Proteomes" id="UP001058461">
    <property type="component" value="Chromosome"/>
</dbReference>
<dbReference type="Pfam" id="PF00583">
    <property type="entry name" value="Acetyltransf_1"/>
    <property type="match status" value="1"/>
</dbReference>
<dbReference type="EMBL" id="CP073347">
    <property type="protein sequence ID" value="UTW11670.1"/>
    <property type="molecule type" value="Genomic_DNA"/>
</dbReference>
<sequence length="150" mass="17019">MDIAVAALEPGDRDQWESLFNSYADFYKMPMSAETRDRVWAWIASGEMKFFGIMAKDSQGKALGFMHFREMPSPLRGSMVGFLDDLYVCPAARGEGVVDALFDGLNETAAAQGWPFVRWVTAENNYRGRGPYDRLAEKTHWVTYQKDTTL</sequence>
<feature type="domain" description="N-acetyltransferase" evidence="1">
    <location>
        <begin position="3"/>
        <end position="149"/>
    </location>
</feature>
<gene>
    <name evidence="2" type="ORF">KDW95_20845</name>
</gene>
<evidence type="ECO:0000313" key="3">
    <source>
        <dbReference type="Proteomes" id="UP001058461"/>
    </source>
</evidence>
<dbReference type="InterPro" id="IPR000182">
    <property type="entry name" value="GNAT_dom"/>
</dbReference>
<keyword evidence="3" id="KW-1185">Reference proteome</keyword>
<dbReference type="SUPFAM" id="SSF55729">
    <property type="entry name" value="Acyl-CoA N-acyltransferases (Nat)"/>
    <property type="match status" value="1"/>
</dbReference>
<dbReference type="RefSeq" id="WP_255853704.1">
    <property type="nucleotide sequence ID" value="NZ_CP073347.1"/>
</dbReference>
<name>A0ABY5HH22_9GAMM</name>
<evidence type="ECO:0000313" key="2">
    <source>
        <dbReference type="EMBL" id="UTW11670.1"/>
    </source>
</evidence>
<proteinExistence type="predicted"/>
<dbReference type="InterPro" id="IPR016181">
    <property type="entry name" value="Acyl_CoA_acyltransferase"/>
</dbReference>
<protein>
    <submittedName>
        <fullName evidence="2">GNAT family N-acetyltransferase</fullName>
    </submittedName>
</protein>
<reference evidence="2" key="1">
    <citation type="submission" date="2021-04" db="EMBL/GenBank/DDBJ databases">
        <title>Oceanospirillales bacteria with DddD are important DMSP degraders in coastal seawater.</title>
        <authorList>
            <person name="Liu J."/>
        </authorList>
    </citation>
    <scope>NUCLEOTIDE SEQUENCE</scope>
    <source>
        <strain evidence="2">D13-1</strain>
    </source>
</reference>
<dbReference type="Gene3D" id="3.40.630.30">
    <property type="match status" value="1"/>
</dbReference>
<dbReference type="CDD" id="cd04301">
    <property type="entry name" value="NAT_SF"/>
    <property type="match status" value="1"/>
</dbReference>
<organism evidence="2 3">
    <name type="scientific">Marinobacterium rhizophilum</name>
    <dbReference type="NCBI Taxonomy" id="420402"/>
    <lineage>
        <taxon>Bacteria</taxon>
        <taxon>Pseudomonadati</taxon>
        <taxon>Pseudomonadota</taxon>
        <taxon>Gammaproteobacteria</taxon>
        <taxon>Oceanospirillales</taxon>
        <taxon>Oceanospirillaceae</taxon>
        <taxon>Marinobacterium</taxon>
    </lineage>
</organism>
<accession>A0ABY5HH22</accession>